<dbReference type="KEGG" id="hhk:HH1059_09910"/>
<evidence type="ECO:0000313" key="2">
    <source>
        <dbReference type="Proteomes" id="UP000218890"/>
    </source>
</evidence>
<protein>
    <submittedName>
        <fullName evidence="1">Uncharacterized protein</fullName>
    </submittedName>
</protein>
<accession>A0A120MZS9</accession>
<name>A0A120MZS9_HALHR</name>
<reference evidence="1" key="1">
    <citation type="submission" date="2016-02" db="EMBL/GenBank/DDBJ databases">
        <title>Halorhodospira halochloris DSM-1059 complete genome, version 2.</title>
        <authorList>
            <person name="Tsukatani Y."/>
        </authorList>
    </citation>
    <scope>NUCLEOTIDE SEQUENCE</scope>
    <source>
        <strain evidence="1">DSM 1059</strain>
    </source>
</reference>
<sequence>MIRQRGTSIAELLVALAIGSVVSLAAVQLHSNSIRAAVTIDQFELLADKARILQRILHSEIAGAGMAPCGATTPVHDWTGGEQERAACSLPANGGLEMNNGTLSVSRFEPSPEYADLSYQQIISGELGVALQLSGSPSTLPEINEYLLIGDCTLLHRVRSNGGSGSFLSISGQDLDPTQLPESGWIWRVSAISGIPGTTSEVIDPRLHQTAIGRRVSPGGADGVAVLTIDDDPALRGLTELYFSFSSCENPSQFMHANDINDWQSVCAVRASTILSASGPSTADQLDWPLTITIPVQGRL</sequence>
<proteinExistence type="predicted"/>
<keyword evidence="2" id="KW-1185">Reference proteome</keyword>
<gene>
    <name evidence="1" type="ORF">HH1059_09910</name>
</gene>
<dbReference type="Proteomes" id="UP000218890">
    <property type="component" value="Chromosome"/>
</dbReference>
<dbReference type="AlphaFoldDB" id="A0A120MZS9"/>
<evidence type="ECO:0000313" key="1">
    <source>
        <dbReference type="EMBL" id="BAU57688.1"/>
    </source>
</evidence>
<organism evidence="1 2">
    <name type="scientific">Halorhodospira halochloris</name>
    <name type="common">Ectothiorhodospira halochloris</name>
    <dbReference type="NCBI Taxonomy" id="1052"/>
    <lineage>
        <taxon>Bacteria</taxon>
        <taxon>Pseudomonadati</taxon>
        <taxon>Pseudomonadota</taxon>
        <taxon>Gammaproteobacteria</taxon>
        <taxon>Chromatiales</taxon>
        <taxon>Ectothiorhodospiraceae</taxon>
        <taxon>Halorhodospira</taxon>
    </lineage>
</organism>
<dbReference type="EMBL" id="AP017372">
    <property type="protein sequence ID" value="BAU57688.1"/>
    <property type="molecule type" value="Genomic_DNA"/>
</dbReference>